<feature type="compositionally biased region" description="Basic and acidic residues" evidence="1">
    <location>
        <begin position="1580"/>
        <end position="1607"/>
    </location>
</feature>
<feature type="compositionally biased region" description="Polar residues" evidence="1">
    <location>
        <begin position="1409"/>
        <end position="1420"/>
    </location>
</feature>
<feature type="compositionally biased region" description="Basic and acidic residues" evidence="1">
    <location>
        <begin position="1961"/>
        <end position="1976"/>
    </location>
</feature>
<gene>
    <name evidence="3" type="primary">mobF</name>
    <name evidence="3" type="ORF">ABZ510_16105</name>
</gene>
<comment type="caution">
    <text evidence="3">The sequence shown here is derived from an EMBL/GenBank/DDBJ whole genome shotgun (WGS) entry which is preliminary data.</text>
</comment>
<feature type="compositionally biased region" description="Basic and acidic residues" evidence="1">
    <location>
        <begin position="1637"/>
        <end position="1654"/>
    </location>
</feature>
<feature type="region of interest" description="Disordered" evidence="1">
    <location>
        <begin position="1579"/>
        <end position="1699"/>
    </location>
</feature>
<dbReference type="Gene3D" id="3.40.50.300">
    <property type="entry name" value="P-loop containing nucleotide triphosphate hydrolases"/>
    <property type="match status" value="2"/>
</dbReference>
<feature type="region of interest" description="Disordered" evidence="1">
    <location>
        <begin position="2040"/>
        <end position="2084"/>
    </location>
</feature>
<dbReference type="InterPro" id="IPR027417">
    <property type="entry name" value="P-loop_NTPase"/>
</dbReference>
<dbReference type="Pfam" id="PF13604">
    <property type="entry name" value="AAA_30"/>
    <property type="match status" value="1"/>
</dbReference>
<feature type="region of interest" description="Disordered" evidence="1">
    <location>
        <begin position="1401"/>
        <end position="1503"/>
    </location>
</feature>
<feature type="compositionally biased region" description="Pro residues" evidence="1">
    <location>
        <begin position="1482"/>
        <end position="1497"/>
    </location>
</feature>
<feature type="compositionally biased region" description="Low complexity" evidence="1">
    <location>
        <begin position="1448"/>
        <end position="1458"/>
    </location>
</feature>
<dbReference type="SUPFAM" id="SSF55464">
    <property type="entry name" value="Origin of replication-binding domain, RBD-like"/>
    <property type="match status" value="1"/>
</dbReference>
<dbReference type="Gene3D" id="2.30.30.940">
    <property type="match status" value="1"/>
</dbReference>
<feature type="region of interest" description="Disordered" evidence="1">
    <location>
        <begin position="1960"/>
        <end position="2014"/>
    </location>
</feature>
<dbReference type="CDD" id="cd18809">
    <property type="entry name" value="SF1_C_RecD"/>
    <property type="match status" value="1"/>
</dbReference>
<proteinExistence type="predicted"/>
<evidence type="ECO:0000313" key="3">
    <source>
        <dbReference type="EMBL" id="MEU1953387.1"/>
    </source>
</evidence>
<accession>A0ABV2WR80</accession>
<name>A0ABV2WR80_9NOCA</name>
<reference evidence="3 4" key="1">
    <citation type="submission" date="2024-06" db="EMBL/GenBank/DDBJ databases">
        <title>The Natural Products Discovery Center: Release of the First 8490 Sequenced Strains for Exploring Actinobacteria Biosynthetic Diversity.</title>
        <authorList>
            <person name="Kalkreuter E."/>
            <person name="Kautsar S.A."/>
            <person name="Yang D."/>
            <person name="Bader C.D."/>
            <person name="Teijaro C.N."/>
            <person name="Fluegel L."/>
            <person name="Davis C.M."/>
            <person name="Simpson J.R."/>
            <person name="Lauterbach L."/>
            <person name="Steele A.D."/>
            <person name="Gui C."/>
            <person name="Meng S."/>
            <person name="Li G."/>
            <person name="Viehrig K."/>
            <person name="Ye F."/>
            <person name="Su P."/>
            <person name="Kiefer A.F."/>
            <person name="Nichols A."/>
            <person name="Cepeda A.J."/>
            <person name="Yan W."/>
            <person name="Fan B."/>
            <person name="Jiang Y."/>
            <person name="Adhikari A."/>
            <person name="Zheng C.-J."/>
            <person name="Schuster L."/>
            <person name="Cowan T.M."/>
            <person name="Smanski M.J."/>
            <person name="Chevrette M.G."/>
            <person name="De Carvalho L.P.S."/>
            <person name="Shen B."/>
        </authorList>
    </citation>
    <scope>NUCLEOTIDE SEQUENCE [LARGE SCALE GENOMIC DNA]</scope>
    <source>
        <strain evidence="3 4">NPDC019708</strain>
    </source>
</reference>
<dbReference type="RefSeq" id="WP_356957792.1">
    <property type="nucleotide sequence ID" value="NZ_JBEYBD010000011.1"/>
</dbReference>
<dbReference type="SUPFAM" id="SSF52540">
    <property type="entry name" value="P-loop containing nucleoside triphosphate hydrolases"/>
    <property type="match status" value="2"/>
</dbReference>
<dbReference type="NCBIfam" id="NF041492">
    <property type="entry name" value="MobF"/>
    <property type="match status" value="1"/>
</dbReference>
<keyword evidence="4" id="KW-1185">Reference proteome</keyword>
<feature type="compositionally biased region" description="Basic and acidic residues" evidence="1">
    <location>
        <begin position="1661"/>
        <end position="1679"/>
    </location>
</feature>
<dbReference type="Pfam" id="PF08751">
    <property type="entry name" value="TrwC"/>
    <property type="match status" value="1"/>
</dbReference>
<evidence type="ECO:0000313" key="4">
    <source>
        <dbReference type="Proteomes" id="UP001550628"/>
    </source>
</evidence>
<dbReference type="InterPro" id="IPR014862">
    <property type="entry name" value="TrwC"/>
</dbReference>
<feature type="region of interest" description="Disordered" evidence="1">
    <location>
        <begin position="1806"/>
        <end position="1839"/>
    </location>
</feature>
<evidence type="ECO:0000256" key="1">
    <source>
        <dbReference type="SAM" id="MobiDB-lite"/>
    </source>
</evidence>
<dbReference type="Proteomes" id="UP001550628">
    <property type="component" value="Unassembled WGS sequence"/>
</dbReference>
<feature type="compositionally biased region" description="Polar residues" evidence="1">
    <location>
        <begin position="1812"/>
        <end position="1821"/>
    </location>
</feature>
<sequence length="2084" mass="226934">MTATIHKVAAGNGYLYYLRNVAANDSSSRGRSPLSDYYSAHGESPGLWHGTGLGALRLPARDEVTEEQMKNLFGLGRHPNANLVEKEVYDEQIRLGATHQEATEKADKESRLGNPFRFYGGVSEFRKRCRDAFESYNSMRGADPQTPIPESEREWIRTTVATEMFTEQYGRLPLGDRELSGWVAVNTRLTTAVAGFDITFSPVKSVSALWALAPRNIADRIEAAHQAAIDDALEWLERHGIYTRLGRNGVRQVDVDGLVAARFTHRDSRAGDPDLHTHVLIANRVRGPDGRWRTLDGAAVYRVVVTVSEIYNTRLEHHLQDGVGVEFAERPGRDPAKRPIREIVGVPVELITHWSRRDAAITGRLAELAAAFQRAHGREPIAAEMYGLADRATLETRPGKHESRSRAEQRRDWRTEALEQLGGRVALAEMLRVVFNPLRPVRRPLTPEQVTATAQRVLDVVSEQRSTWQAHHVRAEIERQLRGKIAGHDWARTTETVLAEALSPARVIAADDPVITDQPVLARVPAALRRRDGDGVHTVASTRLYTSASVLAAEKALIALANQPGGRRLPSDVVAKAVRSYNEANPDRPLNAGQVAVIEGFATSGVRVQTANAPAGAGKTTAMQVLTDAWGRDGGTVLGLAPTASAAAVLADSIGARVETVDKLLDILSRHAPDSADPGADRLHPSPLPQWMLEIGPDTLVIVDEHVKVGNLKRLRLLQFLTDRGATVRCIGDDRQLPSIDAGGVDADMAAAAPEHTLTLTHVVRFASRAESAASLRLREGDAAALGWYLDNDRVHAGHTGATHDDAYTAWIADHRAGRDAIMLAGTHEVVAALNARARADRLARAGVDPGAECVLADGLRASVGDVIRTRRNNPRLRVGDRDWVRNGYAWTVTAVRADGSITATHRRAGGAAGPSVWLPGEYVRESVRLGYATTIDSAQGITAETCHVALTGSESRQQLYVALTRGVHGNHAYVPTALDGAKGSFFSYVAVYPRTAVEHMLAILARDGAQKSAHTMLRDATDPHRRIGRALDIFLDTVGVAAEENLGTAALARIDAAAERVHPHLTDAPAYPVLRQQLAVLSLSGHDPVDALFAAATERELDTAHDIAAVLHWRLTPGTSPPGAGSLPWIGPPPGPFTDPLMVDHVRARCRIVADLAHRVRADAAGWTTATAPAWARPLLPGDRTLVADLAVWRAALHIDDTDPRLTGPPRFARNERDYQQLLDERVTGALGDPEAPARRWAPLAELIEPRLTSDPYWPVVAAHLDTARRAGIDIESFLTAAAATGPLPDEMPAAALWSRLDLDTTVSESSGTAGLRPDWDAELNEVLGEQVASAVRADAVWPRLIAAVDRGHSGGWAAPDLLSAAHDLLTAARSGTEPALAIPDLVTALTWRIELLLRPTPTADTPGPSTSHNSHTHTPPSPGQHPGTGTGPDDEHSPDEPPPDPADAGFDAPYPDDLNDLRTEETMGDDPHPSGDFSTPPQPEPTGPAHPPSTGPAPGELPEQLRRVTALFAAGDLAAATRALDDVPETHRRTMRKVEATLRARPFPIARARLKWAAQQNPELRAVIEACIPATDPRLYRPDRNNDGWQPPRDDRRWVDPDRIVAPDQQRTGTSSADRYFDNRPDLTDPWAGDRIPRTREHDNDDRTDRSDAVSARWSGDRRIDREPGAGRRREPDGPLILPPLQDPEPYGSGGDHERILLDTPRNLPCVECSVERALADHMPRPDPTTRHETHDDGLCGDCRETGVTGIPPHLPDEHITARATHITDTRPPGEARALLRRDWTRLPLRDRFTLSDWVERHGLADTTGPADTTHNASETPPAPSQPGSNTELPAPEGAADIPLVTLTDGDLIERMTALQQRLALTDTETDLFNPPTPPGSHTGIATAERRHHAAQDAIRAARTADHDLATATRALHAASSALHAARTELDNTPTYKRADRRAQRTRIETLIINQRNATDTRDTARTASRDATRDALNLAGPPEHWDTVLTRPTPGPHQDRATAELTESGDITREIRDRAHDIENQLAELRNEQQRRAMLTPDQHAAEQRFRRHQPINPHPADHYGPDTSTASPSPEGDLSL</sequence>
<feature type="compositionally biased region" description="Basic and acidic residues" evidence="1">
    <location>
        <begin position="1461"/>
        <end position="1475"/>
    </location>
</feature>
<feature type="domain" description="TrwC relaxase" evidence="2">
    <location>
        <begin position="10"/>
        <end position="418"/>
    </location>
</feature>
<organism evidence="3 4">
    <name type="scientific">Nocardia rhamnosiphila</name>
    <dbReference type="NCBI Taxonomy" id="426716"/>
    <lineage>
        <taxon>Bacteria</taxon>
        <taxon>Bacillati</taxon>
        <taxon>Actinomycetota</taxon>
        <taxon>Actinomycetes</taxon>
        <taxon>Mycobacteriales</taxon>
        <taxon>Nocardiaceae</taxon>
        <taxon>Nocardia</taxon>
    </lineage>
</organism>
<evidence type="ECO:0000259" key="2">
    <source>
        <dbReference type="Pfam" id="PF08751"/>
    </source>
</evidence>
<dbReference type="EMBL" id="JBEYBF010000010">
    <property type="protein sequence ID" value="MEU1953387.1"/>
    <property type="molecule type" value="Genomic_DNA"/>
</dbReference>
<protein>
    <submittedName>
        <fullName evidence="3">MobF family relaxase</fullName>
    </submittedName>
</protein>